<dbReference type="Gene3D" id="1.20.120.1750">
    <property type="match status" value="1"/>
</dbReference>
<evidence type="ECO:0000256" key="2">
    <source>
        <dbReference type="ARBA" id="ARBA00012251"/>
    </source>
</evidence>
<dbReference type="Pfam" id="PF01485">
    <property type="entry name" value="IBR"/>
    <property type="match status" value="1"/>
</dbReference>
<dbReference type="Proteomes" id="UP001232148">
    <property type="component" value="Unassembled WGS sequence"/>
</dbReference>
<evidence type="ECO:0000256" key="6">
    <source>
        <dbReference type="ARBA" id="ARBA00022771"/>
    </source>
</evidence>
<keyword evidence="3" id="KW-0808">Transferase</keyword>
<dbReference type="SMART" id="SM00647">
    <property type="entry name" value="IBR"/>
    <property type="match status" value="1"/>
</dbReference>
<dbReference type="GO" id="GO:0061630">
    <property type="term" value="F:ubiquitin protein ligase activity"/>
    <property type="evidence" value="ECO:0007669"/>
    <property type="project" value="UniProtKB-EC"/>
</dbReference>
<dbReference type="PANTHER" id="PTHR11685">
    <property type="entry name" value="RBR FAMILY RING FINGER AND IBR DOMAIN-CONTAINING"/>
    <property type="match status" value="1"/>
</dbReference>
<sequence>MSSSFFGSMDAETRQLFFTLQKEDLKDIRTGDTGRENARRPSDSQVAFLLYESELRSLSTSFSEHTSTNRQTQSMISALGTKRKFQETDEDEVRPSIELTAGPSFQIRNKSRNINDNSVDARTVIDLTSVSPSPAASPKPDLPLSDEAFQGGKNTCVACFINMGEEDTFHAPCEHGYCHDCIGELFEACLTGEFQFPPKCCGEPIPTDTDHDAIPAELMKKVRDKAIELSTPNITYCRQPTCSTFIPKESMKDDVATCPKCRTTTCVLCKGAEHADYACKEDEAAQELLKLAETNLWQRCPKCRALVERQDGCPHMSWHGARLVLLTIQAL</sequence>
<feature type="domain" description="RING-type" evidence="9">
    <location>
        <begin position="152"/>
        <end position="331"/>
    </location>
</feature>
<keyword evidence="7" id="KW-0833">Ubl conjugation pathway</keyword>
<evidence type="ECO:0000256" key="5">
    <source>
        <dbReference type="ARBA" id="ARBA00022737"/>
    </source>
</evidence>
<dbReference type="InterPro" id="IPR002867">
    <property type="entry name" value="IBR_dom"/>
</dbReference>
<protein>
    <recommendedName>
        <fullName evidence="2">RBR-type E3 ubiquitin transferase</fullName>
        <ecNumber evidence="2">2.3.2.31</ecNumber>
    </recommendedName>
</protein>
<evidence type="ECO:0000256" key="8">
    <source>
        <dbReference type="ARBA" id="ARBA00022833"/>
    </source>
</evidence>
<evidence type="ECO:0000259" key="9">
    <source>
        <dbReference type="PROSITE" id="PS51873"/>
    </source>
</evidence>
<dbReference type="EC" id="2.3.2.31" evidence="2"/>
<organism evidence="10 11">
    <name type="scientific">Colletotrichum zoysiae</name>
    <dbReference type="NCBI Taxonomy" id="1216348"/>
    <lineage>
        <taxon>Eukaryota</taxon>
        <taxon>Fungi</taxon>
        <taxon>Dikarya</taxon>
        <taxon>Ascomycota</taxon>
        <taxon>Pezizomycotina</taxon>
        <taxon>Sordariomycetes</taxon>
        <taxon>Hypocreomycetidae</taxon>
        <taxon>Glomerellales</taxon>
        <taxon>Glomerellaceae</taxon>
        <taxon>Colletotrichum</taxon>
        <taxon>Colletotrichum graminicola species complex</taxon>
    </lineage>
</organism>
<keyword evidence="6" id="KW-0863">Zinc-finger</keyword>
<evidence type="ECO:0000256" key="3">
    <source>
        <dbReference type="ARBA" id="ARBA00022679"/>
    </source>
</evidence>
<dbReference type="PROSITE" id="PS51873">
    <property type="entry name" value="TRIAD"/>
    <property type="match status" value="1"/>
</dbReference>
<keyword evidence="8" id="KW-0862">Zinc</keyword>
<dbReference type="CDD" id="cd20335">
    <property type="entry name" value="BRcat_RBR"/>
    <property type="match status" value="1"/>
</dbReference>
<dbReference type="SUPFAM" id="SSF57850">
    <property type="entry name" value="RING/U-box"/>
    <property type="match status" value="2"/>
</dbReference>
<comment type="catalytic activity">
    <reaction evidence="1">
        <text>[E2 ubiquitin-conjugating enzyme]-S-ubiquitinyl-L-cysteine + [acceptor protein]-L-lysine = [E2 ubiquitin-conjugating enzyme]-L-cysteine + [acceptor protein]-N(6)-ubiquitinyl-L-lysine.</text>
        <dbReference type="EC" id="2.3.2.31"/>
    </reaction>
</comment>
<accession>A0AAD9HV58</accession>
<keyword evidence="5" id="KW-0677">Repeat</keyword>
<reference evidence="10" key="1">
    <citation type="submission" date="2021-06" db="EMBL/GenBank/DDBJ databases">
        <title>Comparative genomics, transcriptomics and evolutionary studies reveal genomic signatures of adaptation to plant cell wall in hemibiotrophic fungi.</title>
        <authorList>
            <consortium name="DOE Joint Genome Institute"/>
            <person name="Baroncelli R."/>
            <person name="Diaz J.F."/>
            <person name="Benocci T."/>
            <person name="Peng M."/>
            <person name="Battaglia E."/>
            <person name="Haridas S."/>
            <person name="Andreopoulos W."/>
            <person name="Labutti K."/>
            <person name="Pangilinan J."/>
            <person name="Floch G.L."/>
            <person name="Makela M.R."/>
            <person name="Henrissat B."/>
            <person name="Grigoriev I.V."/>
            <person name="Crouch J.A."/>
            <person name="De Vries R.P."/>
            <person name="Sukno S.A."/>
            <person name="Thon M.R."/>
        </authorList>
    </citation>
    <scope>NUCLEOTIDE SEQUENCE</scope>
    <source>
        <strain evidence="10">MAFF235873</strain>
    </source>
</reference>
<dbReference type="PROSITE" id="PS00518">
    <property type="entry name" value="ZF_RING_1"/>
    <property type="match status" value="1"/>
</dbReference>
<dbReference type="AlphaFoldDB" id="A0AAD9HV58"/>
<evidence type="ECO:0000256" key="7">
    <source>
        <dbReference type="ARBA" id="ARBA00022786"/>
    </source>
</evidence>
<evidence type="ECO:0000313" key="11">
    <source>
        <dbReference type="Proteomes" id="UP001232148"/>
    </source>
</evidence>
<dbReference type="InterPro" id="IPR044066">
    <property type="entry name" value="TRIAD_supradom"/>
</dbReference>
<dbReference type="InterPro" id="IPR031127">
    <property type="entry name" value="E3_UB_ligase_RBR"/>
</dbReference>
<gene>
    <name evidence="10" type="ORF">LX32DRAFT_648445</name>
</gene>
<keyword evidence="4" id="KW-0479">Metal-binding</keyword>
<keyword evidence="11" id="KW-1185">Reference proteome</keyword>
<evidence type="ECO:0000256" key="1">
    <source>
        <dbReference type="ARBA" id="ARBA00001798"/>
    </source>
</evidence>
<evidence type="ECO:0000313" key="10">
    <source>
        <dbReference type="EMBL" id="KAK2034504.1"/>
    </source>
</evidence>
<dbReference type="EMBL" id="MU842814">
    <property type="protein sequence ID" value="KAK2034504.1"/>
    <property type="molecule type" value="Genomic_DNA"/>
</dbReference>
<evidence type="ECO:0000256" key="4">
    <source>
        <dbReference type="ARBA" id="ARBA00022723"/>
    </source>
</evidence>
<dbReference type="GO" id="GO:0016567">
    <property type="term" value="P:protein ubiquitination"/>
    <property type="evidence" value="ECO:0007669"/>
    <property type="project" value="InterPro"/>
</dbReference>
<dbReference type="GO" id="GO:0008270">
    <property type="term" value="F:zinc ion binding"/>
    <property type="evidence" value="ECO:0007669"/>
    <property type="project" value="UniProtKB-KW"/>
</dbReference>
<comment type="caution">
    <text evidence="10">The sequence shown here is derived from an EMBL/GenBank/DDBJ whole genome shotgun (WGS) entry which is preliminary data.</text>
</comment>
<dbReference type="InterPro" id="IPR017907">
    <property type="entry name" value="Znf_RING_CS"/>
</dbReference>
<proteinExistence type="predicted"/>
<name>A0AAD9HV58_9PEZI</name>